<accession>A0A917F167</accession>
<dbReference type="SUPFAM" id="SSF57850">
    <property type="entry name" value="RING/U-box"/>
    <property type="match status" value="1"/>
</dbReference>
<dbReference type="InterPro" id="IPR013083">
    <property type="entry name" value="Znf_RING/FYVE/PHD"/>
</dbReference>
<keyword evidence="3" id="KW-1185">Reference proteome</keyword>
<evidence type="ECO:0000313" key="3">
    <source>
        <dbReference type="Proteomes" id="UP000605670"/>
    </source>
</evidence>
<dbReference type="Proteomes" id="UP000605670">
    <property type="component" value="Unassembled WGS sequence"/>
</dbReference>
<organism evidence="2 3">
    <name type="scientific">Ornithinimicrobium tianjinense</name>
    <dbReference type="NCBI Taxonomy" id="1195761"/>
    <lineage>
        <taxon>Bacteria</taxon>
        <taxon>Bacillati</taxon>
        <taxon>Actinomycetota</taxon>
        <taxon>Actinomycetes</taxon>
        <taxon>Micrococcales</taxon>
        <taxon>Ornithinimicrobiaceae</taxon>
        <taxon>Ornithinimicrobium</taxon>
    </lineage>
</organism>
<evidence type="ECO:0000259" key="1">
    <source>
        <dbReference type="PROSITE" id="PS50271"/>
    </source>
</evidence>
<dbReference type="EMBL" id="BMEM01000001">
    <property type="protein sequence ID" value="GGF42088.1"/>
    <property type="molecule type" value="Genomic_DNA"/>
</dbReference>
<reference evidence="2" key="2">
    <citation type="submission" date="2020-09" db="EMBL/GenBank/DDBJ databases">
        <authorList>
            <person name="Sun Q."/>
            <person name="Zhou Y."/>
        </authorList>
    </citation>
    <scope>NUCLEOTIDE SEQUENCE</scope>
    <source>
        <strain evidence="2">CGMCC 1.12160</strain>
    </source>
</reference>
<dbReference type="PROSITE" id="PS50271">
    <property type="entry name" value="ZF_UBP"/>
    <property type="match status" value="1"/>
</dbReference>
<reference evidence="2" key="1">
    <citation type="journal article" date="2014" name="Int. J. Syst. Evol. Microbiol.">
        <title>Complete genome sequence of Corynebacterium casei LMG S-19264T (=DSM 44701T), isolated from a smear-ripened cheese.</title>
        <authorList>
            <consortium name="US DOE Joint Genome Institute (JGI-PGF)"/>
            <person name="Walter F."/>
            <person name="Albersmeier A."/>
            <person name="Kalinowski J."/>
            <person name="Ruckert C."/>
        </authorList>
    </citation>
    <scope>NUCLEOTIDE SEQUENCE</scope>
    <source>
        <strain evidence="2">CGMCC 1.12160</strain>
    </source>
</reference>
<proteinExistence type="predicted"/>
<dbReference type="Gene3D" id="3.30.40.10">
    <property type="entry name" value="Zinc/RING finger domain, C3HC4 (zinc finger)"/>
    <property type="match status" value="1"/>
</dbReference>
<gene>
    <name evidence="2" type="ORF">GCM10011366_07320</name>
</gene>
<dbReference type="Pfam" id="PF02148">
    <property type="entry name" value="zf-UBP"/>
    <property type="match status" value="1"/>
</dbReference>
<dbReference type="InterPro" id="IPR001607">
    <property type="entry name" value="Znf_UBP"/>
</dbReference>
<protein>
    <recommendedName>
        <fullName evidence="1">UBP-type domain-containing protein</fullName>
    </recommendedName>
</protein>
<name>A0A917F167_9MICO</name>
<sequence length="110" mass="12151">MGRNVEHPAEGPAMAQACTPLDEVRDVIPSADGCQDCLATGDRWVHLRICMTCGHVGCCDSSPNSHATAHWRQTGHPVVRSFEPGEDWWWCYEDQLGFQVPDAPPAPSHR</sequence>
<comment type="caution">
    <text evidence="2">The sequence shown here is derived from an EMBL/GenBank/DDBJ whole genome shotgun (WGS) entry which is preliminary data.</text>
</comment>
<dbReference type="SMART" id="SM00290">
    <property type="entry name" value="ZnF_UBP"/>
    <property type="match status" value="1"/>
</dbReference>
<dbReference type="AlphaFoldDB" id="A0A917F167"/>
<evidence type="ECO:0000313" key="2">
    <source>
        <dbReference type="EMBL" id="GGF42088.1"/>
    </source>
</evidence>
<dbReference type="GO" id="GO:0008270">
    <property type="term" value="F:zinc ion binding"/>
    <property type="evidence" value="ECO:0007669"/>
    <property type="project" value="InterPro"/>
</dbReference>
<feature type="domain" description="UBP-type" evidence="1">
    <location>
        <begin position="16"/>
        <end position="110"/>
    </location>
</feature>